<dbReference type="InterPro" id="IPR050904">
    <property type="entry name" value="Adhesion/Biosynth-related"/>
</dbReference>
<feature type="compositionally biased region" description="Basic residues" evidence="1">
    <location>
        <begin position="119"/>
        <end position="129"/>
    </location>
</feature>
<keyword evidence="5" id="KW-1185">Reference proteome</keyword>
<dbReference type="Gene3D" id="2.30.180.10">
    <property type="entry name" value="FAS1 domain"/>
    <property type="match status" value="2"/>
</dbReference>
<dbReference type="PROSITE" id="PS50213">
    <property type="entry name" value="FAS1"/>
    <property type="match status" value="2"/>
</dbReference>
<evidence type="ECO:0000313" key="5">
    <source>
        <dbReference type="Proteomes" id="UP001303473"/>
    </source>
</evidence>
<dbReference type="EMBL" id="MU853811">
    <property type="protein sequence ID" value="KAK3939467.1"/>
    <property type="molecule type" value="Genomic_DNA"/>
</dbReference>
<feature type="domain" description="FAS1" evidence="3">
    <location>
        <begin position="131"/>
        <end position="280"/>
    </location>
</feature>
<dbReference type="PANTHER" id="PTHR10900:SF125">
    <property type="entry name" value="FAS1 DOMAIN-CONTAINING PROTEIN YLR001C"/>
    <property type="match status" value="1"/>
</dbReference>
<sequence>MKMKHITCALLAAAATAFIIPDGAMSDQISLSANVNNVWQDDMVGDEDLWWSKLALSNMDDLLAGEAAAGRGHSMDHTLDRTLDSINTLAGSVVSSYAEDDDDRRGGGDDHHGHDHDHGHHGHHGHHGNSSRTIYELIHESKHTRRFAELVDEYDDIKELLQETKHNHTLFVPTDEAFEHIPHHGDDDKKPSKEFVRKVLEYHIVHGCYSAKRMLFASHTLPTELELGSLGEPDRRQRLRVGVNLLGGGVGGLRLNFYSRVVAADFEASNGVIHAVDKILVPPPHMARIIKAFPNTFSTFSLAMETTGLGEELAERKEKENWRGGTLFAPTNFAFAKLGPRLNAFLFSEHGKKYLRALIKYHVVANETLYSDAYYHGHENDHEGQDDGEEKADGYYRHVDLPSLLDDKPIRVDIIRRFAGFHISMRVNGFGYVSVQDGVAEDGVIQVVSSVLFPPHGDHHSVNVDDDQGEEIGEGDAMSVDGLKERLAPYLDEPLEREQMGDLQFLPE</sequence>
<dbReference type="Pfam" id="PF02469">
    <property type="entry name" value="Fasciclin"/>
    <property type="match status" value="2"/>
</dbReference>
<feature type="chain" id="PRO_5042839914" evidence="2">
    <location>
        <begin position="27"/>
        <end position="508"/>
    </location>
</feature>
<evidence type="ECO:0000259" key="3">
    <source>
        <dbReference type="PROSITE" id="PS50213"/>
    </source>
</evidence>
<feature type="signal peptide" evidence="2">
    <location>
        <begin position="1"/>
        <end position="26"/>
    </location>
</feature>
<evidence type="ECO:0000256" key="1">
    <source>
        <dbReference type="SAM" id="MobiDB-lite"/>
    </source>
</evidence>
<dbReference type="AlphaFoldDB" id="A0AAN6S387"/>
<gene>
    <name evidence="4" type="ORF">QBC46DRAFT_149891</name>
</gene>
<accession>A0AAN6S387</accession>
<dbReference type="Proteomes" id="UP001303473">
    <property type="component" value="Unassembled WGS sequence"/>
</dbReference>
<evidence type="ECO:0000313" key="4">
    <source>
        <dbReference type="EMBL" id="KAK3939467.1"/>
    </source>
</evidence>
<feature type="domain" description="FAS1" evidence="3">
    <location>
        <begin position="284"/>
        <end position="452"/>
    </location>
</feature>
<organism evidence="4 5">
    <name type="scientific">Diplogelasinospora grovesii</name>
    <dbReference type="NCBI Taxonomy" id="303347"/>
    <lineage>
        <taxon>Eukaryota</taxon>
        <taxon>Fungi</taxon>
        <taxon>Dikarya</taxon>
        <taxon>Ascomycota</taxon>
        <taxon>Pezizomycotina</taxon>
        <taxon>Sordariomycetes</taxon>
        <taxon>Sordariomycetidae</taxon>
        <taxon>Sordariales</taxon>
        <taxon>Diplogelasinosporaceae</taxon>
        <taxon>Diplogelasinospora</taxon>
    </lineage>
</organism>
<feature type="region of interest" description="Disordered" evidence="1">
    <location>
        <begin position="96"/>
        <end position="130"/>
    </location>
</feature>
<feature type="region of interest" description="Disordered" evidence="1">
    <location>
        <begin position="458"/>
        <end position="479"/>
    </location>
</feature>
<proteinExistence type="predicted"/>
<dbReference type="PANTHER" id="PTHR10900">
    <property type="entry name" value="PERIOSTIN-RELATED"/>
    <property type="match status" value="1"/>
</dbReference>
<feature type="compositionally biased region" description="Acidic residues" evidence="1">
    <location>
        <begin position="464"/>
        <end position="474"/>
    </location>
</feature>
<name>A0AAN6S387_9PEZI</name>
<reference evidence="5" key="1">
    <citation type="journal article" date="2023" name="Mol. Phylogenet. Evol.">
        <title>Genome-scale phylogeny and comparative genomics of the fungal order Sordariales.</title>
        <authorList>
            <person name="Hensen N."/>
            <person name="Bonometti L."/>
            <person name="Westerberg I."/>
            <person name="Brannstrom I.O."/>
            <person name="Guillou S."/>
            <person name="Cros-Aarteil S."/>
            <person name="Calhoun S."/>
            <person name="Haridas S."/>
            <person name="Kuo A."/>
            <person name="Mondo S."/>
            <person name="Pangilinan J."/>
            <person name="Riley R."/>
            <person name="LaButti K."/>
            <person name="Andreopoulos B."/>
            <person name="Lipzen A."/>
            <person name="Chen C."/>
            <person name="Yan M."/>
            <person name="Daum C."/>
            <person name="Ng V."/>
            <person name="Clum A."/>
            <person name="Steindorff A."/>
            <person name="Ohm R.A."/>
            <person name="Martin F."/>
            <person name="Silar P."/>
            <person name="Natvig D.O."/>
            <person name="Lalanne C."/>
            <person name="Gautier V."/>
            <person name="Ament-Velasquez S.L."/>
            <person name="Kruys A."/>
            <person name="Hutchinson M.I."/>
            <person name="Powell A.J."/>
            <person name="Barry K."/>
            <person name="Miller A.N."/>
            <person name="Grigoriev I.V."/>
            <person name="Debuchy R."/>
            <person name="Gladieux P."/>
            <person name="Hiltunen Thoren M."/>
            <person name="Johannesson H."/>
        </authorList>
    </citation>
    <scope>NUCLEOTIDE SEQUENCE [LARGE SCALE GENOMIC DNA]</scope>
    <source>
        <strain evidence="5">CBS 340.73</strain>
    </source>
</reference>
<dbReference type="SMART" id="SM00554">
    <property type="entry name" value="FAS1"/>
    <property type="match status" value="2"/>
</dbReference>
<dbReference type="InterPro" id="IPR000782">
    <property type="entry name" value="FAS1_domain"/>
</dbReference>
<comment type="caution">
    <text evidence="4">The sequence shown here is derived from an EMBL/GenBank/DDBJ whole genome shotgun (WGS) entry which is preliminary data.</text>
</comment>
<evidence type="ECO:0000256" key="2">
    <source>
        <dbReference type="SAM" id="SignalP"/>
    </source>
</evidence>
<keyword evidence="2" id="KW-0732">Signal</keyword>
<protein>
    <submittedName>
        <fullName evidence="4">Fasciclin domain-containing protein</fullName>
    </submittedName>
</protein>
<feature type="compositionally biased region" description="Basic and acidic residues" evidence="1">
    <location>
        <begin position="103"/>
        <end position="118"/>
    </location>
</feature>
<dbReference type="InterPro" id="IPR036378">
    <property type="entry name" value="FAS1_dom_sf"/>
</dbReference>
<dbReference type="SUPFAM" id="SSF82153">
    <property type="entry name" value="FAS1 domain"/>
    <property type="match status" value="2"/>
</dbReference>